<dbReference type="Proteomes" id="UP001315278">
    <property type="component" value="Unassembled WGS sequence"/>
</dbReference>
<sequence length="182" mass="19989">MPVARYFLFVGGVLLALLFVVNAIVPQEMVVAGDGLSSPAFDNSTVRIRSTQKLPERVVYDTSLPTVVPPQVNAVAAAEPPATLDTSARARVRDTFAQFVPSDARTDEKSHQSVAEATPVAQQPQATPAPAPKKHKIARARVNPPTQWQQQRYAQPGMYQYQPYRVAQQQPRFGLFSGFGTW</sequence>
<evidence type="ECO:0000313" key="2">
    <source>
        <dbReference type="EMBL" id="MBR0797439.1"/>
    </source>
</evidence>
<gene>
    <name evidence="2" type="ORF">JQ615_18790</name>
</gene>
<proteinExistence type="predicted"/>
<name>A0ABS5FL82_9BRAD</name>
<feature type="compositionally biased region" description="Low complexity" evidence="1">
    <location>
        <begin position="114"/>
        <end position="128"/>
    </location>
</feature>
<dbReference type="RefSeq" id="WP_212493330.1">
    <property type="nucleotide sequence ID" value="NZ_JAFCJH010000018.1"/>
</dbReference>
<accession>A0ABS5FL82</accession>
<dbReference type="EMBL" id="JAFCJH010000018">
    <property type="protein sequence ID" value="MBR0797439.1"/>
    <property type="molecule type" value="Genomic_DNA"/>
</dbReference>
<evidence type="ECO:0000256" key="1">
    <source>
        <dbReference type="SAM" id="MobiDB-lite"/>
    </source>
</evidence>
<comment type="caution">
    <text evidence="2">The sequence shown here is derived from an EMBL/GenBank/DDBJ whole genome shotgun (WGS) entry which is preliminary data.</text>
</comment>
<evidence type="ECO:0000313" key="3">
    <source>
        <dbReference type="Proteomes" id="UP001315278"/>
    </source>
</evidence>
<organism evidence="2 3">
    <name type="scientific">Bradyrhizobium jicamae</name>
    <dbReference type="NCBI Taxonomy" id="280332"/>
    <lineage>
        <taxon>Bacteria</taxon>
        <taxon>Pseudomonadati</taxon>
        <taxon>Pseudomonadota</taxon>
        <taxon>Alphaproteobacteria</taxon>
        <taxon>Hyphomicrobiales</taxon>
        <taxon>Nitrobacteraceae</taxon>
        <taxon>Bradyrhizobium</taxon>
    </lineage>
</organism>
<protein>
    <submittedName>
        <fullName evidence="2">Uncharacterized protein</fullName>
    </submittedName>
</protein>
<feature type="region of interest" description="Disordered" evidence="1">
    <location>
        <begin position="101"/>
        <end position="135"/>
    </location>
</feature>
<keyword evidence="3" id="KW-1185">Reference proteome</keyword>
<reference evidence="3" key="1">
    <citation type="journal article" date="2021" name="ISME J.">
        <title>Evolutionary origin and ecological implication of a unique nif island in free-living Bradyrhizobium lineages.</title>
        <authorList>
            <person name="Tao J."/>
        </authorList>
    </citation>
    <scope>NUCLEOTIDE SEQUENCE [LARGE SCALE GENOMIC DNA]</scope>
    <source>
        <strain evidence="3">SZCCT0434</strain>
    </source>
</reference>